<keyword evidence="1" id="KW-0472">Membrane</keyword>
<comment type="caution">
    <text evidence="2">The sequence shown here is derived from an EMBL/GenBank/DDBJ whole genome shotgun (WGS) entry which is preliminary data.</text>
</comment>
<organism evidence="2">
    <name type="scientific">marine sediment metagenome</name>
    <dbReference type="NCBI Taxonomy" id="412755"/>
    <lineage>
        <taxon>unclassified sequences</taxon>
        <taxon>metagenomes</taxon>
        <taxon>ecological metagenomes</taxon>
    </lineage>
</organism>
<sequence length="235" mass="26183">MDMALIAILGTAAGVLVVLLLTVAWYFAAGGLGDWREDKAVPEIHPSRETDELATLKARIDCQENRLTDLGAFAVSLANELRQQERRALRLRLLPCAEHHLQPGLPEDHHHIHQWADGGESAGEGRGIMSEYIEFVETGDTGKTKVFDVRRLGGATLGMVKWYGPWRQYTFFPAPTTVWNNDCMGTIIKFITGLMQERGQAKVCPSGVHIYTANEDKSLMKCERCGKPYSELDVL</sequence>
<feature type="transmembrane region" description="Helical" evidence="1">
    <location>
        <begin position="6"/>
        <end position="29"/>
    </location>
</feature>
<gene>
    <name evidence="2" type="ORF">LCGC14_1832360</name>
</gene>
<reference evidence="2" key="1">
    <citation type="journal article" date="2015" name="Nature">
        <title>Complex archaea that bridge the gap between prokaryotes and eukaryotes.</title>
        <authorList>
            <person name="Spang A."/>
            <person name="Saw J.H."/>
            <person name="Jorgensen S.L."/>
            <person name="Zaremba-Niedzwiedzka K."/>
            <person name="Martijn J."/>
            <person name="Lind A.E."/>
            <person name="van Eijk R."/>
            <person name="Schleper C."/>
            <person name="Guy L."/>
            <person name="Ettema T.J."/>
        </authorList>
    </citation>
    <scope>NUCLEOTIDE SEQUENCE</scope>
</reference>
<keyword evidence="1" id="KW-0812">Transmembrane</keyword>
<dbReference type="AlphaFoldDB" id="A0A0F9GFW1"/>
<name>A0A0F9GFW1_9ZZZZ</name>
<dbReference type="EMBL" id="LAZR01018116">
    <property type="protein sequence ID" value="KKL97648.1"/>
    <property type="molecule type" value="Genomic_DNA"/>
</dbReference>
<protein>
    <submittedName>
        <fullName evidence="2">Uncharacterized protein</fullName>
    </submittedName>
</protein>
<evidence type="ECO:0000256" key="1">
    <source>
        <dbReference type="SAM" id="Phobius"/>
    </source>
</evidence>
<proteinExistence type="predicted"/>
<evidence type="ECO:0000313" key="2">
    <source>
        <dbReference type="EMBL" id="KKL97648.1"/>
    </source>
</evidence>
<keyword evidence="1" id="KW-1133">Transmembrane helix</keyword>
<accession>A0A0F9GFW1</accession>